<keyword evidence="4" id="KW-1185">Reference proteome</keyword>
<feature type="compositionally biased region" description="Polar residues" evidence="1">
    <location>
        <begin position="706"/>
        <end position="720"/>
    </location>
</feature>
<dbReference type="EMBL" id="ML170283">
    <property type="protein sequence ID" value="TDL15253.1"/>
    <property type="molecule type" value="Genomic_DNA"/>
</dbReference>
<feature type="compositionally biased region" description="Basic and acidic residues" evidence="1">
    <location>
        <begin position="743"/>
        <end position="755"/>
    </location>
</feature>
<feature type="compositionally biased region" description="Low complexity" evidence="1">
    <location>
        <begin position="617"/>
        <end position="641"/>
    </location>
</feature>
<sequence length="788" mass="85996">MSVTRSLSSPFASVASIMFNSLVPSGSSVSSVFQGFRSIPVLPPREVLVKLLFHFTLRPPPPPPIPLSPPPTRVMDPYDPYMVSQTIAQTATSTSRRFHSASTLSGDILSPVPSLLMFMMAFIIGVFGFGFGSYLVFSRASRGARRHSKSVFKSGIISAPFTRFFPALGTTMRIVAASCCIYGVIHVVPYLTLGARLASNPHIGILLVDVEPPALLVLVDNLRQLFNTFKNCITEVVREWVRDRGVAYVTTAVATFKDITDALVLAWAVSGVHQTSNTVLRDPYVGCGGATFDLATKTWSFPNAGILHRLRELIHTTVTAVLEKPTYDIECFVPVTHLITYIQYFTRPTIENFSIVLMGLLVVNIRSAAVHDIRNWVSGKLSQYTRIAVALVAAPRMNVEAPSVLVKSFKRITAALRIHVGPVPRVASLAISESYEGSYSETSDEVSTFEYAARNLKSAPVKRSKKNIPALRIDTQSILNSASSDSTDSSSRTTYGHSDSDLSSRLTGELTPATSVPDISQPTPLPKDAELDISTPLFPQLQDLDRPALASGASSSATDPLVASTDKEGEWTVVAHKKWKRRTYDAPQPNPPVRKPRHQTRPWAGLQDRPPRPASPPLSSHPSEASAAPLARHSSSKLSLGSSGGNRPPSCGSVPKPTNTSSSTSSSEVWYTCDGEVATEETGMKFNAEWFPRFPSQNTPLPPLSAWSQGPNWESQSQPAKVSAVAEESVKDQGVEEPAPSCSKEEALQHEDFQGVRRRPARPACRPIRDVDPDRAREPTRLHRRSRR</sequence>
<keyword evidence="2" id="KW-0472">Membrane</keyword>
<organism evidence="3 4">
    <name type="scientific">Rickenella mellea</name>
    <dbReference type="NCBI Taxonomy" id="50990"/>
    <lineage>
        <taxon>Eukaryota</taxon>
        <taxon>Fungi</taxon>
        <taxon>Dikarya</taxon>
        <taxon>Basidiomycota</taxon>
        <taxon>Agaricomycotina</taxon>
        <taxon>Agaricomycetes</taxon>
        <taxon>Hymenochaetales</taxon>
        <taxon>Rickenellaceae</taxon>
        <taxon>Rickenella</taxon>
    </lineage>
</organism>
<protein>
    <submittedName>
        <fullName evidence="3">Uncharacterized protein</fullName>
    </submittedName>
</protein>
<name>A0A4Y7PIF0_9AGAM</name>
<feature type="compositionally biased region" description="Low complexity" evidence="1">
    <location>
        <begin position="481"/>
        <end position="494"/>
    </location>
</feature>
<dbReference type="Proteomes" id="UP000294933">
    <property type="component" value="Unassembled WGS sequence"/>
</dbReference>
<gene>
    <name evidence="3" type="ORF">BD410DRAFT_902667</name>
</gene>
<evidence type="ECO:0000256" key="1">
    <source>
        <dbReference type="SAM" id="MobiDB-lite"/>
    </source>
</evidence>
<accession>A0A4Y7PIF0</accession>
<reference evidence="3 4" key="1">
    <citation type="submission" date="2018-06" db="EMBL/GenBank/DDBJ databases">
        <title>A transcriptomic atlas of mushroom development highlights an independent origin of complex multicellularity.</title>
        <authorList>
            <consortium name="DOE Joint Genome Institute"/>
            <person name="Krizsan K."/>
            <person name="Almasi E."/>
            <person name="Merenyi Z."/>
            <person name="Sahu N."/>
            <person name="Viragh M."/>
            <person name="Koszo T."/>
            <person name="Mondo S."/>
            <person name="Kiss B."/>
            <person name="Balint B."/>
            <person name="Kues U."/>
            <person name="Barry K."/>
            <person name="Hegedus J.C."/>
            <person name="Henrissat B."/>
            <person name="Johnson J."/>
            <person name="Lipzen A."/>
            <person name="Ohm R."/>
            <person name="Nagy I."/>
            <person name="Pangilinan J."/>
            <person name="Yan J."/>
            <person name="Xiong Y."/>
            <person name="Grigoriev I.V."/>
            <person name="Hibbett D.S."/>
            <person name="Nagy L.G."/>
        </authorList>
    </citation>
    <scope>NUCLEOTIDE SEQUENCE [LARGE SCALE GENOMIC DNA]</scope>
    <source>
        <strain evidence="3 4">SZMC22713</strain>
    </source>
</reference>
<feature type="transmembrane region" description="Helical" evidence="2">
    <location>
        <begin position="115"/>
        <end position="137"/>
    </location>
</feature>
<feature type="region of interest" description="Disordered" evidence="1">
    <location>
        <begin position="479"/>
        <end position="531"/>
    </location>
</feature>
<dbReference type="AlphaFoldDB" id="A0A4Y7PIF0"/>
<proteinExistence type="predicted"/>
<evidence type="ECO:0000256" key="2">
    <source>
        <dbReference type="SAM" id="Phobius"/>
    </source>
</evidence>
<evidence type="ECO:0000313" key="3">
    <source>
        <dbReference type="EMBL" id="TDL15253.1"/>
    </source>
</evidence>
<dbReference type="VEuPathDB" id="FungiDB:BD410DRAFT_902667"/>
<feature type="transmembrane region" description="Helical" evidence="2">
    <location>
        <begin position="174"/>
        <end position="193"/>
    </location>
</feature>
<keyword evidence="2" id="KW-1133">Transmembrane helix</keyword>
<feature type="region of interest" description="Disordered" evidence="1">
    <location>
        <begin position="582"/>
        <end position="670"/>
    </location>
</feature>
<keyword evidence="2" id="KW-0812">Transmembrane</keyword>
<feature type="compositionally biased region" description="Basic and acidic residues" evidence="1">
    <location>
        <begin position="767"/>
        <end position="781"/>
    </location>
</feature>
<evidence type="ECO:0000313" key="4">
    <source>
        <dbReference type="Proteomes" id="UP000294933"/>
    </source>
</evidence>
<feature type="compositionally biased region" description="Polar residues" evidence="1">
    <location>
        <begin position="495"/>
        <end position="522"/>
    </location>
</feature>
<feature type="region of interest" description="Disordered" evidence="1">
    <location>
        <begin position="691"/>
        <end position="788"/>
    </location>
</feature>